<dbReference type="AlphaFoldDB" id="A0AA36N2Y0"/>
<evidence type="ECO:0000313" key="4">
    <source>
        <dbReference type="Proteomes" id="UP001178507"/>
    </source>
</evidence>
<feature type="compositionally biased region" description="Basic and acidic residues" evidence="2">
    <location>
        <begin position="17"/>
        <end position="72"/>
    </location>
</feature>
<proteinExistence type="inferred from homology"/>
<gene>
    <name evidence="3" type="ORF">EVOR1521_LOCUS14494</name>
</gene>
<dbReference type="EMBL" id="CAUJNA010001735">
    <property type="protein sequence ID" value="CAJ1388681.1"/>
    <property type="molecule type" value="Genomic_DNA"/>
</dbReference>
<accession>A0AA36N2Y0</accession>
<evidence type="ECO:0000313" key="3">
    <source>
        <dbReference type="EMBL" id="CAJ1388681.1"/>
    </source>
</evidence>
<dbReference type="InterPro" id="IPR023401">
    <property type="entry name" value="ODC_N"/>
</dbReference>
<dbReference type="InterPro" id="IPR003462">
    <property type="entry name" value="ODC_Mu_crystall"/>
</dbReference>
<comment type="caution">
    <text evidence="3">The sequence shown here is derived from an EMBL/GenBank/DDBJ whole genome shotgun (WGS) entry which is preliminary data.</text>
</comment>
<dbReference type="Gene3D" id="3.40.50.720">
    <property type="entry name" value="NAD(P)-binding Rossmann-like Domain"/>
    <property type="match status" value="1"/>
</dbReference>
<dbReference type="Gene3D" id="3.30.1780.10">
    <property type="entry name" value="ornithine cyclodeaminase, domain 1"/>
    <property type="match status" value="1"/>
</dbReference>
<protein>
    <recommendedName>
        <fullName evidence="5">Ornithine cyclodeaminase</fullName>
    </recommendedName>
</protein>
<comment type="similarity">
    <text evidence="1">Belongs to the ornithine cyclodeaminase/mu-crystallin family.</text>
</comment>
<dbReference type="Pfam" id="PF02423">
    <property type="entry name" value="OCD_Mu_crystall"/>
    <property type="match status" value="1"/>
</dbReference>
<dbReference type="GO" id="GO:0005737">
    <property type="term" value="C:cytoplasm"/>
    <property type="evidence" value="ECO:0007669"/>
    <property type="project" value="TreeGrafter"/>
</dbReference>
<evidence type="ECO:0000256" key="2">
    <source>
        <dbReference type="SAM" id="MobiDB-lite"/>
    </source>
</evidence>
<dbReference type="PANTHER" id="PTHR13812">
    <property type="entry name" value="KETIMINE REDUCTASE MU-CRYSTALLIN"/>
    <property type="match status" value="1"/>
</dbReference>
<dbReference type="PANTHER" id="PTHR13812:SF19">
    <property type="entry name" value="KETIMINE REDUCTASE MU-CRYSTALLIN"/>
    <property type="match status" value="1"/>
</dbReference>
<feature type="region of interest" description="Disordered" evidence="2">
    <location>
        <begin position="1"/>
        <end position="122"/>
    </location>
</feature>
<dbReference type="SUPFAM" id="SSF51735">
    <property type="entry name" value="NAD(P)-binding Rossmann-fold domains"/>
    <property type="match status" value="1"/>
</dbReference>
<name>A0AA36N2Y0_9DINO</name>
<evidence type="ECO:0000256" key="1">
    <source>
        <dbReference type="ARBA" id="ARBA00008903"/>
    </source>
</evidence>
<dbReference type="InterPro" id="IPR036291">
    <property type="entry name" value="NAD(P)-bd_dom_sf"/>
</dbReference>
<reference evidence="3" key="1">
    <citation type="submission" date="2023-08" db="EMBL/GenBank/DDBJ databases">
        <authorList>
            <person name="Chen Y."/>
            <person name="Shah S."/>
            <person name="Dougan E. K."/>
            <person name="Thang M."/>
            <person name="Chan C."/>
        </authorList>
    </citation>
    <scope>NUCLEOTIDE SEQUENCE</scope>
</reference>
<organism evidence="3 4">
    <name type="scientific">Effrenium voratum</name>
    <dbReference type="NCBI Taxonomy" id="2562239"/>
    <lineage>
        <taxon>Eukaryota</taxon>
        <taxon>Sar</taxon>
        <taxon>Alveolata</taxon>
        <taxon>Dinophyceae</taxon>
        <taxon>Suessiales</taxon>
        <taxon>Symbiodiniaceae</taxon>
        <taxon>Effrenium</taxon>
    </lineage>
</organism>
<keyword evidence="4" id="KW-1185">Reference proteome</keyword>
<sequence length="442" mass="46358">MEKVGRSSRSGGWRDAFLNRRKGETRSASREASREPREPREPRQRPAVDFDEKAMLEQDQARIDQLLRRETRNASGGTARPPVKKPPAPPKVTPYKFRSDTAPPSPSSTTSERNSPEAAVPDDLSSLMDAISAGYVDYSHMAGKVTVADVSHLKFDAKPGCEGDCCIKGGYVRGAERWVVKVASGWPNNTALGLSNSQGVMLVFSQTSGVLEDGGYLTDLRTALAASLCVRSFAPQGAKVVALVGTGVIASLLVQQLPKILPEVIGIRGTKGSLITEATLLVASRSREAAEKLLAAASGWAERRAVELAEAADLADVLVTCTPSSQPLISRLKPGQLIVALGADAKGKRELGPQVFAGNPVVLADSKTQCLSFGECASAVKDGVLAADSVAELGSYLASGGARASAERSVVVDLTGVAVQDVVIASMVLDAVDASQSSCCIS</sequence>
<dbReference type="Proteomes" id="UP001178507">
    <property type="component" value="Unassembled WGS sequence"/>
</dbReference>
<evidence type="ECO:0008006" key="5">
    <source>
        <dbReference type="Google" id="ProtNLM"/>
    </source>
</evidence>